<gene>
    <name evidence="1" type="ORF">DB32_006495</name>
</gene>
<organism evidence="1 2">
    <name type="scientific">Sandaracinus amylolyticus</name>
    <dbReference type="NCBI Taxonomy" id="927083"/>
    <lineage>
        <taxon>Bacteria</taxon>
        <taxon>Pseudomonadati</taxon>
        <taxon>Myxococcota</taxon>
        <taxon>Polyangia</taxon>
        <taxon>Polyangiales</taxon>
        <taxon>Sandaracinaceae</taxon>
        <taxon>Sandaracinus</taxon>
    </lineage>
</organism>
<dbReference type="KEGG" id="samy:DB32_006495"/>
<dbReference type="AlphaFoldDB" id="A0A0F6W7M5"/>
<reference evidence="1 2" key="1">
    <citation type="submission" date="2015-03" db="EMBL/GenBank/DDBJ databases">
        <title>Genome assembly of Sandaracinus amylolyticus DSM 53668.</title>
        <authorList>
            <person name="Sharma G."/>
            <person name="Subramanian S."/>
        </authorList>
    </citation>
    <scope>NUCLEOTIDE SEQUENCE [LARGE SCALE GENOMIC DNA]</scope>
    <source>
        <strain evidence="1 2">DSM 53668</strain>
    </source>
</reference>
<accession>A0A0F6W7M5</accession>
<dbReference type="RefSeq" id="WP_053236402.1">
    <property type="nucleotide sequence ID" value="NZ_CP011125.1"/>
</dbReference>
<evidence type="ECO:0000313" key="2">
    <source>
        <dbReference type="Proteomes" id="UP000034883"/>
    </source>
</evidence>
<keyword evidence="2" id="KW-1185">Reference proteome</keyword>
<dbReference type="PROSITE" id="PS51257">
    <property type="entry name" value="PROKAR_LIPOPROTEIN"/>
    <property type="match status" value="1"/>
</dbReference>
<protein>
    <recommendedName>
        <fullName evidence="3">Lipoprotein</fullName>
    </recommendedName>
</protein>
<dbReference type="EMBL" id="CP011125">
    <property type="protein sequence ID" value="AKF09346.1"/>
    <property type="molecule type" value="Genomic_DNA"/>
</dbReference>
<sequence length="187" mass="20304">MKKTTWFGTALAGLALLGCAGSGDVGRTGADLAYVDETTIEGRSDLFLDPSVSWRPQTLEQLGADESTVIPVDVEIYGGVAVAFRRYPGSLDAARTREDIVALFRVVERVEHITPTAGEVDETGEDGPVYVPGEPTTGLGTLDRNVIEQPRVDGFDFALVDWIDVSHLPTPDAYELWQELRENHPGC</sequence>
<evidence type="ECO:0008006" key="3">
    <source>
        <dbReference type="Google" id="ProtNLM"/>
    </source>
</evidence>
<dbReference type="STRING" id="927083.DB32_006495"/>
<name>A0A0F6W7M5_9BACT</name>
<dbReference type="Proteomes" id="UP000034883">
    <property type="component" value="Chromosome"/>
</dbReference>
<proteinExistence type="predicted"/>
<evidence type="ECO:0000313" key="1">
    <source>
        <dbReference type="EMBL" id="AKF09346.1"/>
    </source>
</evidence>